<dbReference type="GO" id="GO:0004747">
    <property type="term" value="F:ribokinase activity"/>
    <property type="evidence" value="ECO:0007669"/>
    <property type="project" value="UniProtKB-UniRule"/>
</dbReference>
<dbReference type="GO" id="GO:0005634">
    <property type="term" value="C:nucleus"/>
    <property type="evidence" value="ECO:0007669"/>
    <property type="project" value="UniProtKB-SubCell"/>
</dbReference>
<evidence type="ECO:0000256" key="7">
    <source>
        <dbReference type="ARBA" id="ARBA00022741"/>
    </source>
</evidence>
<dbReference type="Pfam" id="PF00294">
    <property type="entry name" value="PfkB"/>
    <property type="match status" value="1"/>
</dbReference>
<feature type="binding site" evidence="14">
    <location>
        <begin position="49"/>
        <end position="53"/>
    </location>
    <ligand>
        <name>substrate</name>
    </ligand>
</feature>
<evidence type="ECO:0000256" key="12">
    <source>
        <dbReference type="ARBA" id="ARBA00023242"/>
    </source>
</evidence>
<evidence type="ECO:0000256" key="11">
    <source>
        <dbReference type="ARBA" id="ARBA00022958"/>
    </source>
</evidence>
<feature type="binding site" evidence="14">
    <location>
        <position position="297"/>
    </location>
    <ligand>
        <name>K(+)</name>
        <dbReference type="ChEBI" id="CHEBI:29103"/>
    </ligand>
</feature>
<evidence type="ECO:0000259" key="15">
    <source>
        <dbReference type="Pfam" id="PF00294"/>
    </source>
</evidence>
<dbReference type="CTD" id="64080"/>
<dbReference type="GO" id="GO:0005829">
    <property type="term" value="C:cytosol"/>
    <property type="evidence" value="ECO:0007669"/>
    <property type="project" value="TreeGrafter"/>
</dbReference>
<feature type="domain" description="Carbohydrate kinase PfkB" evidence="15">
    <location>
        <begin position="14"/>
        <end position="309"/>
    </location>
</feature>
<keyword evidence="12 14" id="KW-0539">Nucleus</keyword>
<dbReference type="Gene3D" id="3.40.1190.20">
    <property type="match status" value="1"/>
</dbReference>
<feature type="binding site" evidence="14">
    <location>
        <position position="261"/>
    </location>
    <ligand>
        <name>K(+)</name>
        <dbReference type="ChEBI" id="CHEBI:29103"/>
    </ligand>
</feature>
<feature type="binding site" evidence="14">
    <location>
        <position position="302"/>
    </location>
    <ligand>
        <name>K(+)</name>
        <dbReference type="ChEBI" id="CHEBI:29103"/>
    </ligand>
</feature>
<dbReference type="InterPro" id="IPR029056">
    <property type="entry name" value="Ribokinase-like"/>
</dbReference>
<gene>
    <name evidence="14 17" type="primary">RBKS</name>
</gene>
<comment type="pathway">
    <text evidence="14">Carbohydrate metabolism; D-ribose degradation; D-ribose 5-phosphate from beta-D-ribopyranose: step 2/2.</text>
</comment>
<reference evidence="17" key="1">
    <citation type="submission" date="2025-08" db="UniProtKB">
        <authorList>
            <consortium name="RefSeq"/>
        </authorList>
    </citation>
    <scope>IDENTIFICATION</scope>
</reference>
<keyword evidence="5 14" id="KW-0808">Transferase</keyword>
<comment type="similarity">
    <text evidence="14">Belongs to the carbohydrate kinase PfkB family. Ribokinase subfamily.</text>
</comment>
<comment type="similarity">
    <text evidence="1">Belongs to the carbohydrate kinase pfkB family.</text>
</comment>
<dbReference type="STRING" id="1868482.ENSTSYP00000001050"/>
<comment type="function">
    <text evidence="14">Catalyzes the phosphorylation of ribose at O-5 in a reaction requiring ATP and magnesium. The resulting D-ribose-5-phosphate can then be used either for sythesis of nucleotides, histidine, and tryptophan, or as a component of the pentose phosphate pathway.</text>
</comment>
<comment type="subcellular location">
    <subcellularLocation>
        <location evidence="14">Cytoplasm</location>
    </subcellularLocation>
    <subcellularLocation>
        <location evidence="14">Nucleus</location>
    </subcellularLocation>
</comment>
<dbReference type="PRINTS" id="PR00990">
    <property type="entry name" value="RIBOKINASE"/>
</dbReference>
<evidence type="ECO:0000256" key="13">
    <source>
        <dbReference type="ARBA" id="ARBA00023277"/>
    </source>
</evidence>
<dbReference type="CDD" id="cd01174">
    <property type="entry name" value="ribokinase"/>
    <property type="match status" value="1"/>
</dbReference>
<evidence type="ECO:0000256" key="1">
    <source>
        <dbReference type="ARBA" id="ARBA00005380"/>
    </source>
</evidence>
<keyword evidence="16" id="KW-1185">Reference proteome</keyword>
<dbReference type="EC" id="2.7.1.15" evidence="2 14"/>
<evidence type="ECO:0000313" key="17">
    <source>
        <dbReference type="RefSeq" id="XP_008070948.1"/>
    </source>
</evidence>
<dbReference type="GO" id="GO:0046872">
    <property type="term" value="F:metal ion binding"/>
    <property type="evidence" value="ECO:0007669"/>
    <property type="project" value="UniProtKB-KW"/>
</dbReference>
<dbReference type="AlphaFoldDB" id="A0A1U7UQC7"/>
<dbReference type="RefSeq" id="XP_008070948.1">
    <property type="nucleotide sequence ID" value="XM_008072757.1"/>
</dbReference>
<feature type="binding site" evidence="14">
    <location>
        <position position="195"/>
    </location>
    <ligand>
        <name>ATP</name>
        <dbReference type="ChEBI" id="CHEBI:30616"/>
    </ligand>
</feature>
<dbReference type="GeneID" id="103275341"/>
<dbReference type="OMA" id="DIVLIQQ"/>
<dbReference type="Proteomes" id="UP000189704">
    <property type="component" value="Unplaced"/>
</dbReference>
<organism evidence="16 17">
    <name type="scientific">Carlito syrichta</name>
    <name type="common">Philippine tarsier</name>
    <name type="synonym">Tarsius syrichta</name>
    <dbReference type="NCBI Taxonomy" id="1868482"/>
    <lineage>
        <taxon>Eukaryota</taxon>
        <taxon>Metazoa</taxon>
        <taxon>Chordata</taxon>
        <taxon>Craniata</taxon>
        <taxon>Vertebrata</taxon>
        <taxon>Euteleostomi</taxon>
        <taxon>Mammalia</taxon>
        <taxon>Eutheria</taxon>
        <taxon>Euarchontoglires</taxon>
        <taxon>Primates</taxon>
        <taxon>Haplorrhini</taxon>
        <taxon>Tarsiiformes</taxon>
        <taxon>Tarsiidae</taxon>
        <taxon>Carlito</taxon>
    </lineage>
</organism>
<dbReference type="OrthoDB" id="415590at2759"/>
<evidence type="ECO:0000256" key="14">
    <source>
        <dbReference type="HAMAP-Rule" id="MF_03215"/>
    </source>
</evidence>
<dbReference type="InterPro" id="IPR011611">
    <property type="entry name" value="PfkB_dom"/>
</dbReference>
<comment type="catalytic activity">
    <reaction evidence="14">
        <text>D-ribose + ATP = D-ribose 5-phosphate + ADP + H(+)</text>
        <dbReference type="Rhea" id="RHEA:13697"/>
        <dbReference type="ChEBI" id="CHEBI:15378"/>
        <dbReference type="ChEBI" id="CHEBI:30616"/>
        <dbReference type="ChEBI" id="CHEBI:47013"/>
        <dbReference type="ChEBI" id="CHEBI:78346"/>
        <dbReference type="ChEBI" id="CHEBI:456216"/>
        <dbReference type="EC" id="2.7.1.15"/>
    </reaction>
</comment>
<dbReference type="GO" id="GO:0005524">
    <property type="term" value="F:ATP binding"/>
    <property type="evidence" value="ECO:0007669"/>
    <property type="project" value="UniProtKB-UniRule"/>
</dbReference>
<evidence type="ECO:0000256" key="2">
    <source>
        <dbReference type="ARBA" id="ARBA00012035"/>
    </source>
</evidence>
<feature type="binding site" evidence="14">
    <location>
        <position position="150"/>
    </location>
    <ligand>
        <name>substrate</name>
    </ligand>
</feature>
<feature type="binding site" evidence="14">
    <location>
        <position position="265"/>
    </location>
    <ligand>
        <name>substrate</name>
    </ligand>
</feature>
<feature type="binding site" evidence="14">
    <location>
        <begin position="231"/>
        <end position="236"/>
    </location>
    <ligand>
        <name>ATP</name>
        <dbReference type="ChEBI" id="CHEBI:30616"/>
    </ligand>
</feature>
<keyword evidence="11 14" id="KW-0630">Potassium</keyword>
<dbReference type="UniPathway" id="UPA00916">
    <property type="reaction ID" value="UER00889"/>
</dbReference>
<keyword evidence="6 14" id="KW-0479">Metal-binding</keyword>
<protein>
    <recommendedName>
        <fullName evidence="3 14">Ribokinase</fullName>
        <shortName evidence="14">RK</shortName>
        <ecNumber evidence="2 14">2.7.1.15</ecNumber>
    </recommendedName>
</protein>
<keyword evidence="9 14" id="KW-0067">ATP-binding</keyword>
<proteinExistence type="inferred from homology"/>
<dbReference type="GO" id="GO:0019303">
    <property type="term" value="P:D-ribose catabolic process"/>
    <property type="evidence" value="ECO:0007669"/>
    <property type="project" value="UniProtKB-UniRule"/>
</dbReference>
<feature type="binding site" evidence="14">
    <location>
        <position position="291"/>
    </location>
    <ligand>
        <name>ATP</name>
        <dbReference type="ChEBI" id="CHEBI:30616"/>
    </ligand>
</feature>
<dbReference type="GO" id="GO:0042802">
    <property type="term" value="F:identical protein binding"/>
    <property type="evidence" value="ECO:0007669"/>
    <property type="project" value="Ensembl"/>
</dbReference>
<accession>A0A1U7UQC7</accession>
<dbReference type="PANTHER" id="PTHR10584">
    <property type="entry name" value="SUGAR KINASE"/>
    <property type="match status" value="1"/>
</dbReference>
<comment type="activity regulation">
    <text evidence="14">Activated by a monovalent cation that binds near, but not in, the active site. The most likely occupant of the site in vivo is potassium. Ion binding induces a conformational change that may alter substrate affinity.</text>
</comment>
<dbReference type="FunFam" id="3.40.1190.20:FF:000022">
    <property type="entry name" value="Ribokinase"/>
    <property type="match status" value="1"/>
</dbReference>
<evidence type="ECO:0000313" key="16">
    <source>
        <dbReference type="Proteomes" id="UP000189704"/>
    </source>
</evidence>
<feature type="binding site" evidence="14">
    <location>
        <begin position="21"/>
        <end position="23"/>
    </location>
    <ligand>
        <name>substrate</name>
    </ligand>
</feature>
<dbReference type="InterPro" id="IPR002139">
    <property type="entry name" value="Ribo/fructo_kinase"/>
</dbReference>
<name>A0A1U7UQC7_CARSF</name>
<keyword evidence="8 14" id="KW-0418">Kinase</keyword>
<dbReference type="GO" id="GO:0006098">
    <property type="term" value="P:pentose-phosphate shunt"/>
    <property type="evidence" value="ECO:0007669"/>
    <property type="project" value="Ensembl"/>
</dbReference>
<keyword evidence="7 14" id="KW-0547">Nucleotide-binding</keyword>
<keyword evidence="10 14" id="KW-0460">Magnesium</keyword>
<keyword evidence="13 14" id="KW-0119">Carbohydrate metabolism</keyword>
<feature type="active site" description="Proton acceptor" evidence="14">
    <location>
        <position position="265"/>
    </location>
</feature>
<keyword evidence="4 14" id="KW-0963">Cytoplasm</keyword>
<feature type="binding site" evidence="14">
    <location>
        <position position="252"/>
    </location>
    <ligand>
        <name>ATP</name>
        <dbReference type="ChEBI" id="CHEBI:30616"/>
    </ligand>
</feature>
<dbReference type="InterPro" id="IPR011877">
    <property type="entry name" value="Ribokinase"/>
</dbReference>
<dbReference type="HAMAP" id="MF_01987">
    <property type="entry name" value="Ribokinase"/>
    <property type="match status" value="1"/>
</dbReference>
<feature type="binding site" evidence="14">
    <location>
        <position position="306"/>
    </location>
    <ligand>
        <name>K(+)</name>
        <dbReference type="ChEBI" id="CHEBI:29103"/>
    </ligand>
</feature>
<feature type="binding site" evidence="14">
    <location>
        <begin position="264"/>
        <end position="265"/>
    </location>
    <ligand>
        <name>ATP</name>
        <dbReference type="ChEBI" id="CHEBI:30616"/>
    </ligand>
</feature>
<evidence type="ECO:0000256" key="5">
    <source>
        <dbReference type="ARBA" id="ARBA00022679"/>
    </source>
</evidence>
<dbReference type="NCBIfam" id="TIGR02152">
    <property type="entry name" value="D_ribokin_bact"/>
    <property type="match status" value="1"/>
</dbReference>
<evidence type="ECO:0000256" key="6">
    <source>
        <dbReference type="ARBA" id="ARBA00022723"/>
    </source>
</evidence>
<feature type="binding site" evidence="14">
    <location>
        <position position="300"/>
    </location>
    <ligand>
        <name>K(+)</name>
        <dbReference type="ChEBI" id="CHEBI:29103"/>
    </ligand>
</feature>
<comment type="cofactor">
    <cofactor evidence="14">
        <name>Mg(2+)</name>
        <dbReference type="ChEBI" id="CHEBI:18420"/>
    </cofactor>
    <text evidence="14">Requires a divalent cation, most likely magnesium in vivo, as an electrophilic catalyst to aid phosphoryl group transfer. It is the chelate of the metal and the nucleotide that is the actual substrate.</text>
</comment>
<evidence type="ECO:0000256" key="9">
    <source>
        <dbReference type="ARBA" id="ARBA00022840"/>
    </source>
</evidence>
<dbReference type="PROSITE" id="PS00584">
    <property type="entry name" value="PFKB_KINASES_2"/>
    <property type="match status" value="1"/>
</dbReference>
<evidence type="ECO:0000256" key="10">
    <source>
        <dbReference type="ARBA" id="ARBA00022842"/>
    </source>
</evidence>
<comment type="subunit">
    <text evidence="14">Homodimer.</text>
</comment>
<feature type="binding site" evidence="14">
    <location>
        <position position="259"/>
    </location>
    <ligand>
        <name>K(+)</name>
        <dbReference type="ChEBI" id="CHEBI:29103"/>
    </ligand>
</feature>
<evidence type="ECO:0000256" key="3">
    <source>
        <dbReference type="ARBA" id="ARBA00016943"/>
    </source>
</evidence>
<dbReference type="SUPFAM" id="SSF53613">
    <property type="entry name" value="Ribokinase-like"/>
    <property type="match status" value="1"/>
</dbReference>
<evidence type="ECO:0000256" key="8">
    <source>
        <dbReference type="ARBA" id="ARBA00022777"/>
    </source>
</evidence>
<dbReference type="KEGG" id="csyr:103275341"/>
<dbReference type="PANTHER" id="PTHR10584:SF166">
    <property type="entry name" value="RIBOKINASE"/>
    <property type="match status" value="1"/>
</dbReference>
<dbReference type="InterPro" id="IPR002173">
    <property type="entry name" value="Carboh/pur_kinase_PfkB_CS"/>
</dbReference>
<evidence type="ECO:0000256" key="4">
    <source>
        <dbReference type="ARBA" id="ARBA00022490"/>
    </source>
</evidence>
<sequence length="318" mass="33454">MAASGEPGRRWPAVVVVGSCMTDLVSLTSRLPKTGETIHGHKFFIGFGGKGANQCVQAARLGAKTSMVCKVGKDSFGNDYIENLKQNGISTEFTYQTQDAATGTASIIVDDEGQNIIVIVAGANLFLNTEDLRKAASVISRAKVMICQLEITPATSLEALTMARSNGVRTLFNPAPAAADLDPQFYALSDVFCCNESEAEILTGLTVGSAAEAGQAASVLLERGCPVAIITLGAGGCVVLSQKEPVPKHIPTERVKAVDTTGAGDSFVGALAFYLAYYPDMPLEEMLRRANCIAAVSVQAAGTQSSYPHKKDLPLTLF</sequence>